<dbReference type="EMBL" id="JAIWYP010000117">
    <property type="protein sequence ID" value="KAH3689471.1"/>
    <property type="molecule type" value="Genomic_DNA"/>
</dbReference>
<proteinExistence type="predicted"/>
<reference evidence="1" key="1">
    <citation type="journal article" date="2019" name="bioRxiv">
        <title>The Genome of the Zebra Mussel, Dreissena polymorpha: A Resource for Invasive Species Research.</title>
        <authorList>
            <person name="McCartney M.A."/>
            <person name="Auch B."/>
            <person name="Kono T."/>
            <person name="Mallez S."/>
            <person name="Zhang Y."/>
            <person name="Obille A."/>
            <person name="Becker A."/>
            <person name="Abrahante J.E."/>
            <person name="Garbe J."/>
            <person name="Badalamenti J.P."/>
            <person name="Herman A."/>
            <person name="Mangelson H."/>
            <person name="Liachko I."/>
            <person name="Sullivan S."/>
            <person name="Sone E.D."/>
            <person name="Koren S."/>
            <person name="Silverstein K.A.T."/>
            <person name="Beckman K.B."/>
            <person name="Gohl D.M."/>
        </authorList>
    </citation>
    <scope>NUCLEOTIDE SEQUENCE</scope>
    <source>
        <strain evidence="1">Duluth1</strain>
        <tissue evidence="1">Whole animal</tissue>
    </source>
</reference>
<dbReference type="Proteomes" id="UP000828390">
    <property type="component" value="Unassembled WGS sequence"/>
</dbReference>
<accession>A0A9D4BBX7</accession>
<protein>
    <submittedName>
        <fullName evidence="1">Uncharacterized protein</fullName>
    </submittedName>
</protein>
<gene>
    <name evidence="1" type="ORF">DPMN_194698</name>
</gene>
<organism evidence="1 2">
    <name type="scientific">Dreissena polymorpha</name>
    <name type="common">Zebra mussel</name>
    <name type="synonym">Mytilus polymorpha</name>
    <dbReference type="NCBI Taxonomy" id="45954"/>
    <lineage>
        <taxon>Eukaryota</taxon>
        <taxon>Metazoa</taxon>
        <taxon>Spiralia</taxon>
        <taxon>Lophotrochozoa</taxon>
        <taxon>Mollusca</taxon>
        <taxon>Bivalvia</taxon>
        <taxon>Autobranchia</taxon>
        <taxon>Heteroconchia</taxon>
        <taxon>Euheterodonta</taxon>
        <taxon>Imparidentia</taxon>
        <taxon>Neoheterodontei</taxon>
        <taxon>Myida</taxon>
        <taxon>Dreissenoidea</taxon>
        <taxon>Dreissenidae</taxon>
        <taxon>Dreissena</taxon>
    </lineage>
</organism>
<keyword evidence="2" id="KW-1185">Reference proteome</keyword>
<comment type="caution">
    <text evidence="1">The sequence shown here is derived from an EMBL/GenBank/DDBJ whole genome shotgun (WGS) entry which is preliminary data.</text>
</comment>
<evidence type="ECO:0000313" key="1">
    <source>
        <dbReference type="EMBL" id="KAH3689471.1"/>
    </source>
</evidence>
<dbReference type="AlphaFoldDB" id="A0A9D4BBX7"/>
<sequence>MHKAPFSQNLAHTYPLLSTMQRRQEVLGWTEPGLYVPAIVNTAATARSTRMDRTWPIRTRYCEHCSYGKKY</sequence>
<name>A0A9D4BBX7_DREPO</name>
<reference evidence="1" key="2">
    <citation type="submission" date="2020-11" db="EMBL/GenBank/DDBJ databases">
        <authorList>
            <person name="McCartney M.A."/>
            <person name="Auch B."/>
            <person name="Kono T."/>
            <person name="Mallez S."/>
            <person name="Becker A."/>
            <person name="Gohl D.M."/>
            <person name="Silverstein K.A.T."/>
            <person name="Koren S."/>
            <person name="Bechman K.B."/>
            <person name="Herman A."/>
            <person name="Abrahante J.E."/>
            <person name="Garbe J."/>
        </authorList>
    </citation>
    <scope>NUCLEOTIDE SEQUENCE</scope>
    <source>
        <strain evidence="1">Duluth1</strain>
        <tissue evidence="1">Whole animal</tissue>
    </source>
</reference>
<evidence type="ECO:0000313" key="2">
    <source>
        <dbReference type="Proteomes" id="UP000828390"/>
    </source>
</evidence>